<dbReference type="Proteomes" id="UP000288623">
    <property type="component" value="Unassembled WGS sequence"/>
</dbReference>
<dbReference type="InterPro" id="IPR046335">
    <property type="entry name" value="LacI/GalR-like_sensor"/>
</dbReference>
<evidence type="ECO:0000256" key="2">
    <source>
        <dbReference type="ARBA" id="ARBA00023015"/>
    </source>
</evidence>
<dbReference type="InterPro" id="IPR001387">
    <property type="entry name" value="Cro/C1-type_HTH"/>
</dbReference>
<dbReference type="Gene3D" id="3.40.50.2300">
    <property type="match status" value="2"/>
</dbReference>
<dbReference type="OrthoDB" id="9796186at2"/>
<keyword evidence="4" id="KW-0804">Transcription</keyword>
<keyword evidence="3" id="KW-0238">DNA-binding</keyword>
<keyword evidence="8" id="KW-1185">Reference proteome</keyword>
<evidence type="ECO:0000259" key="5">
    <source>
        <dbReference type="PROSITE" id="PS50932"/>
    </source>
</evidence>
<evidence type="ECO:0000313" key="8">
    <source>
        <dbReference type="Proteomes" id="UP000288623"/>
    </source>
</evidence>
<proteinExistence type="predicted"/>
<dbReference type="Gene3D" id="1.10.260.40">
    <property type="entry name" value="lambda repressor-like DNA-binding domains"/>
    <property type="match status" value="1"/>
</dbReference>
<dbReference type="Pfam" id="PF13377">
    <property type="entry name" value="Peripla_BP_3"/>
    <property type="match status" value="1"/>
</dbReference>
<comment type="caution">
    <text evidence="7">The sequence shown here is derived from an EMBL/GenBank/DDBJ whole genome shotgun (WGS) entry which is preliminary data.</text>
</comment>
<dbReference type="InterPro" id="IPR000843">
    <property type="entry name" value="HTH_LacI"/>
</dbReference>
<organism evidence="7 8">
    <name type="scientific">Candidatus Kurthia intestinigallinarum</name>
    <dbReference type="NCBI Taxonomy" id="1562256"/>
    <lineage>
        <taxon>Bacteria</taxon>
        <taxon>Bacillati</taxon>
        <taxon>Bacillota</taxon>
        <taxon>Bacilli</taxon>
        <taxon>Bacillales</taxon>
        <taxon>Caryophanaceae</taxon>
        <taxon>Kurthia</taxon>
    </lineage>
</organism>
<keyword evidence="2" id="KW-0805">Transcription regulation</keyword>
<feature type="domain" description="HTH cro/C1-type" evidence="6">
    <location>
        <begin position="3"/>
        <end position="46"/>
    </location>
</feature>
<dbReference type="InterPro" id="IPR010982">
    <property type="entry name" value="Lambda_DNA-bd_dom_sf"/>
</dbReference>
<evidence type="ECO:0000259" key="6">
    <source>
        <dbReference type="PROSITE" id="PS50943"/>
    </source>
</evidence>
<dbReference type="PROSITE" id="PS50943">
    <property type="entry name" value="HTH_CROC1"/>
    <property type="match status" value="1"/>
</dbReference>
<gene>
    <name evidence="7" type="ORF">QI30_17590</name>
</gene>
<dbReference type="CDD" id="cd01392">
    <property type="entry name" value="HTH_LacI"/>
    <property type="match status" value="1"/>
</dbReference>
<name>A0A433RQ92_9BACL</name>
<dbReference type="PRINTS" id="PR00036">
    <property type="entry name" value="HTHLACI"/>
</dbReference>
<feature type="domain" description="HTH lacI-type" evidence="5">
    <location>
        <begin position="2"/>
        <end position="56"/>
    </location>
</feature>
<dbReference type="GO" id="GO:0003700">
    <property type="term" value="F:DNA-binding transcription factor activity"/>
    <property type="evidence" value="ECO:0007669"/>
    <property type="project" value="TreeGrafter"/>
</dbReference>
<dbReference type="GO" id="GO:0000976">
    <property type="term" value="F:transcription cis-regulatory region binding"/>
    <property type="evidence" value="ECO:0007669"/>
    <property type="project" value="TreeGrafter"/>
</dbReference>
<evidence type="ECO:0000256" key="3">
    <source>
        <dbReference type="ARBA" id="ARBA00023125"/>
    </source>
</evidence>
<dbReference type="Pfam" id="PF00356">
    <property type="entry name" value="LacI"/>
    <property type="match status" value="1"/>
</dbReference>
<reference evidence="7 8" key="1">
    <citation type="submission" date="2014-11" db="EMBL/GenBank/DDBJ databases">
        <title>Genome sequence and analysis of novel Kurthia sp.</title>
        <authorList>
            <person name="Lawson J.N."/>
            <person name="Gonzalez J.E."/>
            <person name="Rinauldi L."/>
            <person name="Xuan Z."/>
            <person name="Firman A."/>
            <person name="Shaddox L."/>
            <person name="Trudeau A."/>
            <person name="Shah S."/>
            <person name="Reiman D."/>
        </authorList>
    </citation>
    <scope>NUCLEOTIDE SEQUENCE [LARGE SCALE GENOMIC DNA]</scope>
    <source>
        <strain evidence="7 8">3B1D</strain>
    </source>
</reference>
<keyword evidence="1" id="KW-0678">Repressor</keyword>
<dbReference type="AlphaFoldDB" id="A0A433RQ92"/>
<dbReference type="SMART" id="SM00354">
    <property type="entry name" value="HTH_LACI"/>
    <property type="match status" value="1"/>
</dbReference>
<dbReference type="EMBL" id="JTFC01000042">
    <property type="protein sequence ID" value="RUS52566.1"/>
    <property type="molecule type" value="Genomic_DNA"/>
</dbReference>
<dbReference type="InterPro" id="IPR028082">
    <property type="entry name" value="Peripla_BP_I"/>
</dbReference>
<dbReference type="SUPFAM" id="SSF47413">
    <property type="entry name" value="lambda repressor-like DNA-binding domains"/>
    <property type="match status" value="1"/>
</dbReference>
<accession>A0A433RQ92</accession>
<sequence>MATIRDVAKEAGVSVATVSRHLNNKGYVSNDAKQIIEKAITTLNYAPNQLARSLTTKQTNLLGLLVPDITNPFFPELARAVERTAYEHGYTVVLCNAGETSEKEKHYIRSLQQNYAAGFIVTTNHIEADFYKKLDVPIVALDRNLSEAIPTVTSDNVLGGQLVANYLVEQNVKRILCVRGPLDIDVANDRMRGFEEIMKQHPTIQYDTIVSPFDFESAKKVTLQQLQHTRDYDAVFASSDASAIGVMKAAESLGIHIPKDVSLVGYDGINIGTLLSPELTTIAQPISLMGERATELLIALIEGQKMTAKRVVFPPKLVVRNSTTKGTEL</sequence>
<dbReference type="PANTHER" id="PTHR30146:SF95">
    <property type="entry name" value="RIBOSE OPERON REPRESSOR"/>
    <property type="match status" value="1"/>
</dbReference>
<dbReference type="PROSITE" id="PS50932">
    <property type="entry name" value="HTH_LACI_2"/>
    <property type="match status" value="1"/>
</dbReference>
<protein>
    <submittedName>
        <fullName evidence="7">Ribose operon repressor</fullName>
    </submittedName>
</protein>
<dbReference type="PANTHER" id="PTHR30146">
    <property type="entry name" value="LACI-RELATED TRANSCRIPTIONAL REPRESSOR"/>
    <property type="match status" value="1"/>
</dbReference>
<dbReference type="SUPFAM" id="SSF53822">
    <property type="entry name" value="Periplasmic binding protein-like I"/>
    <property type="match status" value="1"/>
</dbReference>
<dbReference type="CDD" id="cd06291">
    <property type="entry name" value="PBP1_Qymf-like"/>
    <property type="match status" value="1"/>
</dbReference>
<evidence type="ECO:0000256" key="1">
    <source>
        <dbReference type="ARBA" id="ARBA00022491"/>
    </source>
</evidence>
<evidence type="ECO:0000256" key="4">
    <source>
        <dbReference type="ARBA" id="ARBA00023163"/>
    </source>
</evidence>
<evidence type="ECO:0000313" key="7">
    <source>
        <dbReference type="EMBL" id="RUS52566.1"/>
    </source>
</evidence>